<keyword evidence="3" id="KW-0804">Transcription</keyword>
<protein>
    <submittedName>
        <fullName evidence="7">IclR family transcriptional regulator</fullName>
    </submittedName>
</protein>
<dbReference type="GO" id="GO:0003700">
    <property type="term" value="F:DNA-binding transcription factor activity"/>
    <property type="evidence" value="ECO:0007669"/>
    <property type="project" value="TreeGrafter"/>
</dbReference>
<keyword evidence="1" id="KW-0805">Transcription regulation</keyword>
<dbReference type="PANTHER" id="PTHR30136">
    <property type="entry name" value="HELIX-TURN-HELIX TRANSCRIPTIONAL REGULATOR, ICLR FAMILY"/>
    <property type="match status" value="1"/>
</dbReference>
<accession>A0AAW4PXV5</accession>
<dbReference type="GO" id="GO:0003677">
    <property type="term" value="F:DNA binding"/>
    <property type="evidence" value="ECO:0007669"/>
    <property type="project" value="UniProtKB-KW"/>
</dbReference>
<dbReference type="InterPro" id="IPR036390">
    <property type="entry name" value="WH_DNA-bd_sf"/>
</dbReference>
<dbReference type="InterPro" id="IPR036388">
    <property type="entry name" value="WH-like_DNA-bd_sf"/>
</dbReference>
<evidence type="ECO:0000256" key="3">
    <source>
        <dbReference type="ARBA" id="ARBA00023163"/>
    </source>
</evidence>
<name>A0AAW4PXV5_9EURY</name>
<proteinExistence type="predicted"/>
<feature type="domain" description="HTH iclR-type" evidence="5">
    <location>
        <begin position="17"/>
        <end position="76"/>
    </location>
</feature>
<keyword evidence="8" id="KW-1185">Reference proteome</keyword>
<dbReference type="RefSeq" id="WP_220620359.1">
    <property type="nucleotide sequence ID" value="NZ_RKLR01000014.1"/>
</dbReference>
<feature type="region of interest" description="Disordered" evidence="4">
    <location>
        <begin position="229"/>
        <end position="273"/>
    </location>
</feature>
<feature type="domain" description="IclR-ED" evidence="6">
    <location>
        <begin position="77"/>
        <end position="261"/>
    </location>
</feature>
<dbReference type="PANTHER" id="PTHR30136:SF35">
    <property type="entry name" value="HTH-TYPE TRANSCRIPTIONAL REGULATOR RV1719"/>
    <property type="match status" value="1"/>
</dbReference>
<feature type="compositionally biased region" description="Polar residues" evidence="4">
    <location>
        <begin position="248"/>
        <end position="262"/>
    </location>
</feature>
<evidence type="ECO:0000256" key="1">
    <source>
        <dbReference type="ARBA" id="ARBA00023015"/>
    </source>
</evidence>
<reference evidence="7 8" key="1">
    <citation type="submission" date="2021-06" db="EMBL/GenBank/DDBJ databases">
        <title>Halomicroarcula sp. a new haloarchaeum isolated from saline soil.</title>
        <authorList>
            <person name="Duran-Viseras A."/>
            <person name="Sanchez-Porro C."/>
            <person name="Ventosa A."/>
        </authorList>
    </citation>
    <scope>NUCLEOTIDE SEQUENCE [LARGE SCALE GENOMIC DNA]</scope>
    <source>
        <strain evidence="7 8">F13</strain>
    </source>
</reference>
<keyword evidence="2" id="KW-0238">DNA-binding</keyword>
<dbReference type="CDD" id="cd00090">
    <property type="entry name" value="HTH_ARSR"/>
    <property type="match status" value="1"/>
</dbReference>
<evidence type="ECO:0000259" key="6">
    <source>
        <dbReference type="PROSITE" id="PS51078"/>
    </source>
</evidence>
<dbReference type="InterPro" id="IPR014757">
    <property type="entry name" value="Tscrpt_reg_IclR_C"/>
</dbReference>
<dbReference type="Pfam" id="PF09339">
    <property type="entry name" value="HTH_IclR"/>
    <property type="match status" value="1"/>
</dbReference>
<comment type="caution">
    <text evidence="7">The sequence shown here is derived from an EMBL/GenBank/DDBJ whole genome shotgun (WGS) entry which is preliminary data.</text>
</comment>
<dbReference type="InterPro" id="IPR011991">
    <property type="entry name" value="ArsR-like_HTH"/>
</dbReference>
<dbReference type="EMBL" id="RKLR01000014">
    <property type="protein sequence ID" value="MBX0325494.1"/>
    <property type="molecule type" value="Genomic_DNA"/>
</dbReference>
<dbReference type="GO" id="GO:0045892">
    <property type="term" value="P:negative regulation of DNA-templated transcription"/>
    <property type="evidence" value="ECO:0007669"/>
    <property type="project" value="TreeGrafter"/>
</dbReference>
<gene>
    <name evidence="7" type="ORF">EGH21_20920</name>
</gene>
<evidence type="ECO:0000313" key="7">
    <source>
        <dbReference type="EMBL" id="MBX0325494.1"/>
    </source>
</evidence>
<dbReference type="SUPFAM" id="SSF46785">
    <property type="entry name" value="Winged helix' DNA-binding domain"/>
    <property type="match status" value="1"/>
</dbReference>
<dbReference type="Gene3D" id="1.10.10.10">
    <property type="entry name" value="Winged helix-like DNA-binding domain superfamily/Winged helix DNA-binding domain"/>
    <property type="match status" value="1"/>
</dbReference>
<dbReference type="InterPro" id="IPR029016">
    <property type="entry name" value="GAF-like_dom_sf"/>
</dbReference>
<dbReference type="Proteomes" id="UP001430377">
    <property type="component" value="Unassembled WGS sequence"/>
</dbReference>
<dbReference type="SUPFAM" id="SSF55781">
    <property type="entry name" value="GAF domain-like"/>
    <property type="match status" value="1"/>
</dbReference>
<dbReference type="PROSITE" id="PS51077">
    <property type="entry name" value="HTH_ICLR"/>
    <property type="match status" value="1"/>
</dbReference>
<evidence type="ECO:0000259" key="5">
    <source>
        <dbReference type="PROSITE" id="PS51077"/>
    </source>
</evidence>
<dbReference type="PROSITE" id="PS51078">
    <property type="entry name" value="ICLR_ED"/>
    <property type="match status" value="1"/>
</dbReference>
<dbReference type="Pfam" id="PF01614">
    <property type="entry name" value="IclR_C"/>
    <property type="match status" value="1"/>
</dbReference>
<sequence>MPRPTVPEPDEMDGRVARTTVTTFRIIDALRDRDAVGVTELADELSLGKGTVHKHLHTLHEMEYVIREDGKYRLSLGFLGLGASVRTRMPIYRVVQRPLENLSESTGEVASIMIPEHTWGVYLARVTTSSEPPTELYEGKRVPLTATAAGKAILAYLPDDERDRILDESGLPRLTDNTITDRETLLEELQTIHDDRTAHDRGELEADRHCVASPITDENNTAIAAVSVSGPADRMREKSVRQDFPSILGSTATSIKNRVANQRSKRSEDTAPE</sequence>
<dbReference type="SMART" id="SM00346">
    <property type="entry name" value="HTH_ICLR"/>
    <property type="match status" value="1"/>
</dbReference>
<organism evidence="7 8">
    <name type="scientific">Haloarcula rubra</name>
    <dbReference type="NCBI Taxonomy" id="2487747"/>
    <lineage>
        <taxon>Archaea</taxon>
        <taxon>Methanobacteriati</taxon>
        <taxon>Methanobacteriota</taxon>
        <taxon>Stenosarchaea group</taxon>
        <taxon>Halobacteria</taxon>
        <taxon>Halobacteriales</taxon>
        <taxon>Haloarculaceae</taxon>
        <taxon>Haloarcula</taxon>
    </lineage>
</organism>
<evidence type="ECO:0000256" key="2">
    <source>
        <dbReference type="ARBA" id="ARBA00023125"/>
    </source>
</evidence>
<dbReference type="InterPro" id="IPR005471">
    <property type="entry name" value="Tscrpt_reg_IclR_N"/>
</dbReference>
<evidence type="ECO:0000256" key="4">
    <source>
        <dbReference type="SAM" id="MobiDB-lite"/>
    </source>
</evidence>
<dbReference type="InterPro" id="IPR050707">
    <property type="entry name" value="HTH_MetabolicPath_Reg"/>
</dbReference>
<dbReference type="Gene3D" id="3.30.450.40">
    <property type="match status" value="1"/>
</dbReference>
<evidence type="ECO:0000313" key="8">
    <source>
        <dbReference type="Proteomes" id="UP001430377"/>
    </source>
</evidence>
<dbReference type="AlphaFoldDB" id="A0AAW4PXV5"/>